<protein>
    <submittedName>
        <fullName evidence="1">Uncharacterized protein</fullName>
    </submittedName>
</protein>
<organism evidence="1 2">
    <name type="scientific">Granulibacter bethesdensis</name>
    <dbReference type="NCBI Taxonomy" id="364410"/>
    <lineage>
        <taxon>Bacteria</taxon>
        <taxon>Pseudomonadati</taxon>
        <taxon>Pseudomonadota</taxon>
        <taxon>Alphaproteobacteria</taxon>
        <taxon>Acetobacterales</taxon>
        <taxon>Acetobacteraceae</taxon>
        <taxon>Granulibacter</taxon>
    </lineage>
</organism>
<proteinExistence type="predicted"/>
<evidence type="ECO:0000313" key="1">
    <source>
        <dbReference type="EMBL" id="APH53552.1"/>
    </source>
</evidence>
<evidence type="ECO:0000313" key="2">
    <source>
        <dbReference type="Proteomes" id="UP000182373"/>
    </source>
</evidence>
<gene>
    <name evidence="1" type="ORF">GbCGDNIH9_8405</name>
</gene>
<dbReference type="EMBL" id="CP018191">
    <property type="protein sequence ID" value="APH53552.1"/>
    <property type="molecule type" value="Genomic_DNA"/>
</dbReference>
<dbReference type="Proteomes" id="UP000182373">
    <property type="component" value="Chromosome"/>
</dbReference>
<dbReference type="AlphaFoldDB" id="A0AAC9P7J1"/>
<reference evidence="2" key="1">
    <citation type="submission" date="2016-11" db="EMBL/GenBank/DDBJ databases">
        <title>Comparative genomic and phenotypic analysis of Granulibacter bethesdensis clinical isolates from patients with chronic granulomatous disease.</title>
        <authorList>
            <person name="Zarember K.A."/>
            <person name="Porcella S.F."/>
            <person name="Chu J."/>
            <person name="Ding L."/>
            <person name="Dahlstrom E."/>
            <person name="Barbian K."/>
            <person name="Martens C."/>
            <person name="Sykora L."/>
            <person name="Kramer S."/>
            <person name="Pettinato A.M."/>
            <person name="Hong H."/>
            <person name="Wald G."/>
            <person name="Berg L.J."/>
            <person name="Rogge L.S."/>
            <person name="Greenberg D.E."/>
            <person name="Falcone E.L."/>
            <person name="Neves J.F."/>
            <person name="Simoes M.J."/>
            <person name="Casal M."/>
            <person name="Rodriguez-Lopez F.C."/>
            <person name="Zelazny A."/>
            <person name="Gallin J.I."/>
            <person name="Holland S.M."/>
        </authorList>
    </citation>
    <scope>NUCLEOTIDE SEQUENCE [LARGE SCALE GENOMIC DNA]</scope>
    <source>
        <strain evidence="2">NIH9.1</strain>
    </source>
</reference>
<accession>A0AAC9P7J1</accession>
<name>A0AAC9P7J1_9PROT</name>
<sequence>MHNNKKKKNKENYLLIVRFFIKIEKVILRARILSSDKFFLMKAAGNNYFSISCC</sequence>